<reference evidence="2 3" key="1">
    <citation type="submission" date="2021-06" db="EMBL/GenBank/DDBJ databases">
        <authorList>
            <person name="Palmer J.M."/>
        </authorList>
    </citation>
    <scope>NUCLEOTIDE SEQUENCE [LARGE SCALE GENOMIC DNA]</scope>
    <source>
        <strain evidence="2 3">MEX-2019</strain>
        <tissue evidence="2">Muscle</tissue>
    </source>
</reference>
<dbReference type="Proteomes" id="UP001311232">
    <property type="component" value="Unassembled WGS sequence"/>
</dbReference>
<accession>A0AAV9SQJ8</accession>
<feature type="region of interest" description="Disordered" evidence="1">
    <location>
        <begin position="1"/>
        <end position="79"/>
    </location>
</feature>
<feature type="compositionally biased region" description="Polar residues" evidence="1">
    <location>
        <begin position="59"/>
        <end position="79"/>
    </location>
</feature>
<protein>
    <submittedName>
        <fullName evidence="2">Uncharacterized protein</fullName>
    </submittedName>
</protein>
<name>A0AAV9SQJ8_9TELE</name>
<evidence type="ECO:0000313" key="2">
    <source>
        <dbReference type="EMBL" id="KAK5623614.1"/>
    </source>
</evidence>
<comment type="caution">
    <text evidence="2">The sequence shown here is derived from an EMBL/GenBank/DDBJ whole genome shotgun (WGS) entry which is preliminary data.</text>
</comment>
<evidence type="ECO:0000313" key="3">
    <source>
        <dbReference type="Proteomes" id="UP001311232"/>
    </source>
</evidence>
<dbReference type="EMBL" id="JAHHUM010000022">
    <property type="protein sequence ID" value="KAK5623614.1"/>
    <property type="molecule type" value="Genomic_DNA"/>
</dbReference>
<proteinExistence type="predicted"/>
<gene>
    <name evidence="2" type="ORF">CRENBAI_011077</name>
</gene>
<evidence type="ECO:0000256" key="1">
    <source>
        <dbReference type="SAM" id="MobiDB-lite"/>
    </source>
</evidence>
<sequence length="79" mass="8606">METDVTLNRMYSDGLTASPFRKHTNASVSQLSPARLQSWKPRRSSSVGPLIPSCPGDGSLNQPQGEVTRNQLQQIPGNL</sequence>
<keyword evidence="3" id="KW-1185">Reference proteome</keyword>
<organism evidence="2 3">
    <name type="scientific">Crenichthys baileyi</name>
    <name type="common">White River springfish</name>
    <dbReference type="NCBI Taxonomy" id="28760"/>
    <lineage>
        <taxon>Eukaryota</taxon>
        <taxon>Metazoa</taxon>
        <taxon>Chordata</taxon>
        <taxon>Craniata</taxon>
        <taxon>Vertebrata</taxon>
        <taxon>Euteleostomi</taxon>
        <taxon>Actinopterygii</taxon>
        <taxon>Neopterygii</taxon>
        <taxon>Teleostei</taxon>
        <taxon>Neoteleostei</taxon>
        <taxon>Acanthomorphata</taxon>
        <taxon>Ovalentaria</taxon>
        <taxon>Atherinomorphae</taxon>
        <taxon>Cyprinodontiformes</taxon>
        <taxon>Goodeidae</taxon>
        <taxon>Crenichthys</taxon>
    </lineage>
</organism>
<dbReference type="AlphaFoldDB" id="A0AAV9SQJ8"/>